<accession>J3MJT1</accession>
<evidence type="ECO:0000313" key="5">
    <source>
        <dbReference type="Proteomes" id="UP000006038"/>
    </source>
</evidence>
<organism evidence="4">
    <name type="scientific">Oryza brachyantha</name>
    <name type="common">malo sina</name>
    <dbReference type="NCBI Taxonomy" id="4533"/>
    <lineage>
        <taxon>Eukaryota</taxon>
        <taxon>Viridiplantae</taxon>
        <taxon>Streptophyta</taxon>
        <taxon>Embryophyta</taxon>
        <taxon>Tracheophyta</taxon>
        <taxon>Spermatophyta</taxon>
        <taxon>Magnoliopsida</taxon>
        <taxon>Liliopsida</taxon>
        <taxon>Poales</taxon>
        <taxon>Poaceae</taxon>
        <taxon>BOP clade</taxon>
        <taxon>Oryzoideae</taxon>
        <taxon>Oryzeae</taxon>
        <taxon>Oryzinae</taxon>
        <taxon>Oryza</taxon>
    </lineage>
</organism>
<dbReference type="InterPro" id="IPR044839">
    <property type="entry name" value="NDR1-like"/>
</dbReference>
<comment type="subcellular location">
    <subcellularLocation>
        <location evidence="1">Membrane</location>
    </subcellularLocation>
</comment>
<evidence type="ECO:0008006" key="6">
    <source>
        <dbReference type="Google" id="ProtNLM"/>
    </source>
</evidence>
<dbReference type="GO" id="GO:0009506">
    <property type="term" value="C:plasmodesma"/>
    <property type="evidence" value="ECO:0007669"/>
    <property type="project" value="TreeGrafter"/>
</dbReference>
<proteinExistence type="predicted"/>
<dbReference type="Gramene" id="OB07G16630.1">
    <property type="protein sequence ID" value="OB07G16630.1"/>
    <property type="gene ID" value="OB07G16630"/>
</dbReference>
<keyword evidence="2 3" id="KW-0472">Membrane</keyword>
<dbReference type="PANTHER" id="PTHR31415">
    <property type="entry name" value="OS05G0367900 PROTEIN"/>
    <property type="match status" value="1"/>
</dbReference>
<evidence type="ECO:0000256" key="1">
    <source>
        <dbReference type="ARBA" id="ARBA00004370"/>
    </source>
</evidence>
<name>J3MJT1_ORYBR</name>
<reference evidence="4" key="2">
    <citation type="submission" date="2013-04" db="UniProtKB">
        <authorList>
            <consortium name="EnsemblPlants"/>
        </authorList>
    </citation>
    <scope>IDENTIFICATION</scope>
</reference>
<dbReference type="PANTHER" id="PTHR31415:SF78">
    <property type="entry name" value="OS07G0250501 PROTEIN"/>
    <property type="match status" value="1"/>
</dbReference>
<dbReference type="Proteomes" id="UP000006038">
    <property type="component" value="Chromosome 7"/>
</dbReference>
<feature type="transmembrane region" description="Helical" evidence="3">
    <location>
        <begin position="18"/>
        <end position="42"/>
    </location>
</feature>
<keyword evidence="3" id="KW-1133">Transmembrane helix</keyword>
<dbReference type="eggNOG" id="ENOG502R1EX">
    <property type="taxonomic scope" value="Eukaryota"/>
</dbReference>
<sequence>MFDDGCGDCCYRCRDFCWCLLCVLILLAIALVVVLVVAFGFVVQPSVTVDDAALTRLALAAAAPTTALAYNLSLVLVVRNRNWAMSMKNVEPLEAAYKFDGQQFDRVQIADKGARHGPKKTVVYRLSSGSDAAAASLGNAGVAEFKKENATGTFEVEVAVSGKVSYTARITKCKIELAPPGQAPAALVFEKVKCKLAKAEKNC</sequence>
<keyword evidence="3" id="KW-0812">Transmembrane</keyword>
<dbReference type="AlphaFoldDB" id="J3MJT1"/>
<evidence type="ECO:0000313" key="4">
    <source>
        <dbReference type="EnsemblPlants" id="OB07G16630.1"/>
    </source>
</evidence>
<dbReference type="STRING" id="4533.J3MJT1"/>
<dbReference type="HOGENOM" id="CLU_108204_0_0_1"/>
<reference evidence="4" key="1">
    <citation type="journal article" date="2013" name="Nat. Commun.">
        <title>Whole-genome sequencing of Oryza brachyantha reveals mechanisms underlying Oryza genome evolution.</title>
        <authorList>
            <person name="Chen J."/>
            <person name="Huang Q."/>
            <person name="Gao D."/>
            <person name="Wang J."/>
            <person name="Lang Y."/>
            <person name="Liu T."/>
            <person name="Li B."/>
            <person name="Bai Z."/>
            <person name="Luis Goicoechea J."/>
            <person name="Liang C."/>
            <person name="Chen C."/>
            <person name="Zhang W."/>
            <person name="Sun S."/>
            <person name="Liao Y."/>
            <person name="Zhang X."/>
            <person name="Yang L."/>
            <person name="Song C."/>
            <person name="Wang M."/>
            <person name="Shi J."/>
            <person name="Liu G."/>
            <person name="Liu J."/>
            <person name="Zhou H."/>
            <person name="Zhou W."/>
            <person name="Yu Q."/>
            <person name="An N."/>
            <person name="Chen Y."/>
            <person name="Cai Q."/>
            <person name="Wang B."/>
            <person name="Liu B."/>
            <person name="Min J."/>
            <person name="Huang Y."/>
            <person name="Wu H."/>
            <person name="Li Z."/>
            <person name="Zhang Y."/>
            <person name="Yin Y."/>
            <person name="Song W."/>
            <person name="Jiang J."/>
            <person name="Jackson S.A."/>
            <person name="Wing R.A."/>
            <person name="Wang J."/>
            <person name="Chen M."/>
        </authorList>
    </citation>
    <scope>NUCLEOTIDE SEQUENCE [LARGE SCALE GENOMIC DNA]</scope>
    <source>
        <strain evidence="4">cv. IRGC 101232</strain>
    </source>
</reference>
<dbReference type="OMA" id="TIRNPNW"/>
<evidence type="ECO:0000256" key="2">
    <source>
        <dbReference type="ARBA" id="ARBA00023136"/>
    </source>
</evidence>
<dbReference type="EnsemblPlants" id="OB07G16630.1">
    <property type="protein sequence ID" value="OB07G16630.1"/>
    <property type="gene ID" value="OB07G16630"/>
</dbReference>
<keyword evidence="5" id="KW-1185">Reference proteome</keyword>
<evidence type="ECO:0000256" key="3">
    <source>
        <dbReference type="SAM" id="Phobius"/>
    </source>
</evidence>
<dbReference type="GO" id="GO:0098542">
    <property type="term" value="P:defense response to other organism"/>
    <property type="evidence" value="ECO:0007669"/>
    <property type="project" value="InterPro"/>
</dbReference>
<feature type="transmembrane region" description="Helical" evidence="3">
    <location>
        <begin position="54"/>
        <end position="78"/>
    </location>
</feature>
<dbReference type="GO" id="GO:0005886">
    <property type="term" value="C:plasma membrane"/>
    <property type="evidence" value="ECO:0007669"/>
    <property type="project" value="TreeGrafter"/>
</dbReference>
<protein>
    <recommendedName>
        <fullName evidence="6">Late embryogenesis abundant protein LEA-2 subgroup domain-containing protein</fullName>
    </recommendedName>
</protein>